<dbReference type="Pfam" id="PF12730">
    <property type="entry name" value="ABC2_membrane_4"/>
    <property type="match status" value="1"/>
</dbReference>
<feature type="transmembrane region" description="Helical" evidence="1">
    <location>
        <begin position="54"/>
        <end position="73"/>
    </location>
</feature>
<organism evidence="2 3">
    <name type="scientific">Anaerovorax odorimutans</name>
    <dbReference type="NCBI Taxonomy" id="109327"/>
    <lineage>
        <taxon>Bacteria</taxon>
        <taxon>Bacillati</taxon>
        <taxon>Bacillota</taxon>
        <taxon>Clostridia</taxon>
        <taxon>Peptostreptococcales</taxon>
        <taxon>Anaerovoracaceae</taxon>
        <taxon>Anaerovorax</taxon>
    </lineage>
</organism>
<evidence type="ECO:0000313" key="3">
    <source>
        <dbReference type="Proteomes" id="UP001524502"/>
    </source>
</evidence>
<reference evidence="2 3" key="1">
    <citation type="submission" date="2022-06" db="EMBL/GenBank/DDBJ databases">
        <title>Isolation of gut microbiota from human fecal samples.</title>
        <authorList>
            <person name="Pamer E.G."/>
            <person name="Barat B."/>
            <person name="Waligurski E."/>
            <person name="Medina S."/>
            <person name="Paddock L."/>
            <person name="Mostad J."/>
        </authorList>
    </citation>
    <scope>NUCLEOTIDE SEQUENCE [LARGE SCALE GENOMIC DNA]</scope>
    <source>
        <strain evidence="2 3">SL.3.17</strain>
    </source>
</reference>
<comment type="caution">
    <text evidence="2">The sequence shown here is derived from an EMBL/GenBank/DDBJ whole genome shotgun (WGS) entry which is preliminary data.</text>
</comment>
<keyword evidence="1" id="KW-0812">Transmembrane</keyword>
<feature type="transmembrane region" description="Helical" evidence="1">
    <location>
        <begin position="135"/>
        <end position="157"/>
    </location>
</feature>
<accession>A0ABT1RR86</accession>
<evidence type="ECO:0000313" key="2">
    <source>
        <dbReference type="EMBL" id="MCQ4637714.1"/>
    </source>
</evidence>
<dbReference type="Proteomes" id="UP001524502">
    <property type="component" value="Unassembled WGS sequence"/>
</dbReference>
<gene>
    <name evidence="2" type="ORF">NE619_13350</name>
</gene>
<keyword evidence="1" id="KW-0472">Membrane</keyword>
<dbReference type="RefSeq" id="WP_256132894.1">
    <property type="nucleotide sequence ID" value="NZ_JANFXK010000015.1"/>
</dbReference>
<sequence>MNRLLAANFTRLKKDKVFWLGMLVMFVFGAYIIIRNYLDMQRDGTQIAPDDLLFGYTILVGIVAAVFCSLYLGTEYSDGTMRNKLIVGHTRPGIYLANLIVCISAGFLMVLAYLIPAIGLGMPLLGTFSADGKIIVLTLLGSLIMVLALTAIFTLVSMLIQNKAFAAVVAIVGIFALLFAAISIANILNAPPTYEGYSFTNDSGVVQSGETIPNPRYVSGTKREVYETVLEILPTGQALEYASMGAAHTWRMSLYSLAITVITTGAGILVFRRKDIK</sequence>
<keyword evidence="1" id="KW-1133">Transmembrane helix</keyword>
<keyword evidence="3" id="KW-1185">Reference proteome</keyword>
<feature type="transmembrane region" description="Helical" evidence="1">
    <location>
        <begin position="164"/>
        <end position="188"/>
    </location>
</feature>
<feature type="transmembrane region" description="Helical" evidence="1">
    <location>
        <begin position="17"/>
        <end position="34"/>
    </location>
</feature>
<dbReference type="EMBL" id="JANFXK010000015">
    <property type="protein sequence ID" value="MCQ4637714.1"/>
    <property type="molecule type" value="Genomic_DNA"/>
</dbReference>
<name>A0ABT1RR86_9FIRM</name>
<feature type="transmembrane region" description="Helical" evidence="1">
    <location>
        <begin position="94"/>
        <end position="115"/>
    </location>
</feature>
<evidence type="ECO:0000256" key="1">
    <source>
        <dbReference type="SAM" id="Phobius"/>
    </source>
</evidence>
<feature type="transmembrane region" description="Helical" evidence="1">
    <location>
        <begin position="252"/>
        <end position="271"/>
    </location>
</feature>
<proteinExistence type="predicted"/>
<protein>
    <submittedName>
        <fullName evidence="2">ABC transporter permease</fullName>
    </submittedName>
</protein>